<protein>
    <submittedName>
        <fullName evidence="2">Dolichol kinase</fullName>
    </submittedName>
</protein>
<accession>A0A3A6PZM3</accession>
<feature type="transmembrane region" description="Helical" evidence="1">
    <location>
        <begin position="73"/>
        <end position="101"/>
    </location>
</feature>
<organism evidence="2 3">
    <name type="scientific">Halonotius aquaticus</name>
    <dbReference type="NCBI Taxonomy" id="2216978"/>
    <lineage>
        <taxon>Archaea</taxon>
        <taxon>Methanobacteriati</taxon>
        <taxon>Methanobacteriota</taxon>
        <taxon>Stenosarchaea group</taxon>
        <taxon>Halobacteria</taxon>
        <taxon>Halobacteriales</taxon>
        <taxon>Haloferacaceae</taxon>
        <taxon>Halonotius</taxon>
    </lineage>
</organism>
<dbReference type="PANTHER" id="PTHR31303">
    <property type="entry name" value="CTP-DEPENDENT DIACYLGLYCEROL KINASE 1"/>
    <property type="match status" value="1"/>
</dbReference>
<dbReference type="GO" id="GO:0004143">
    <property type="term" value="F:ATP-dependent diacylglycerol kinase activity"/>
    <property type="evidence" value="ECO:0007669"/>
    <property type="project" value="InterPro"/>
</dbReference>
<dbReference type="AlphaFoldDB" id="A0A3A6PZM3"/>
<feature type="transmembrane region" description="Helical" evidence="1">
    <location>
        <begin position="146"/>
        <end position="164"/>
    </location>
</feature>
<keyword evidence="1" id="KW-0472">Membrane</keyword>
<dbReference type="PANTHER" id="PTHR31303:SF1">
    <property type="entry name" value="CTP-DEPENDENT DIACYLGLYCEROL KINASE 1"/>
    <property type="match status" value="1"/>
</dbReference>
<evidence type="ECO:0000256" key="1">
    <source>
        <dbReference type="SAM" id="Phobius"/>
    </source>
</evidence>
<keyword evidence="2" id="KW-0808">Transferase</keyword>
<gene>
    <name evidence="2" type="ORF">DM826_11825</name>
</gene>
<dbReference type="OrthoDB" id="213078at2157"/>
<evidence type="ECO:0000313" key="2">
    <source>
        <dbReference type="EMBL" id="RJX42323.1"/>
    </source>
</evidence>
<sequence>MSEYGRRAIHASGVGMPAIYLLDIVTWRELRYFMLVVTGIVFTLEFLRLVVGLNHRLYDEITRPYEQHAVAGYALYMLSMTTVAVLFGPSVTIPAMLMLILGDPVSGMLGDNAADEHKRPAVVAATFGVCFLLAVPFTVAGSSTTVGVAAAGVGAAVGAVADGVKPVIRGIGVDDNLTIPPVAAAGIVVTFWLFGVDVGFDPLWA</sequence>
<feature type="transmembrane region" description="Helical" evidence="1">
    <location>
        <begin position="121"/>
        <end position="140"/>
    </location>
</feature>
<comment type="caution">
    <text evidence="2">The sequence shown here is derived from an EMBL/GenBank/DDBJ whole genome shotgun (WGS) entry which is preliminary data.</text>
</comment>
<dbReference type="EMBL" id="QKNY01000018">
    <property type="protein sequence ID" value="RJX42323.1"/>
    <property type="molecule type" value="Genomic_DNA"/>
</dbReference>
<keyword evidence="1" id="KW-1133">Transmembrane helix</keyword>
<name>A0A3A6PZM3_9EURY</name>
<keyword evidence="2" id="KW-0418">Kinase</keyword>
<proteinExistence type="predicted"/>
<keyword evidence="1" id="KW-0812">Transmembrane</keyword>
<feature type="transmembrane region" description="Helical" evidence="1">
    <location>
        <begin position="176"/>
        <end position="195"/>
    </location>
</feature>
<dbReference type="Proteomes" id="UP000276588">
    <property type="component" value="Unassembled WGS sequence"/>
</dbReference>
<keyword evidence="3" id="KW-1185">Reference proteome</keyword>
<feature type="transmembrane region" description="Helical" evidence="1">
    <location>
        <begin position="32"/>
        <end position="53"/>
    </location>
</feature>
<reference evidence="2 3" key="1">
    <citation type="submission" date="2018-06" db="EMBL/GenBank/DDBJ databases">
        <title>Halonotius sp. F13-13 a new haloarchaeeon isolated from a solar saltern from Isla Cristina, Huelva, Spain.</title>
        <authorList>
            <person name="Duran-Viseras A."/>
            <person name="Sanchez-Porro C."/>
            <person name="Ventosa A."/>
        </authorList>
    </citation>
    <scope>NUCLEOTIDE SEQUENCE [LARGE SCALE GENOMIC DNA]</scope>
    <source>
        <strain evidence="2 3">F13-13</strain>
    </source>
</reference>
<evidence type="ECO:0000313" key="3">
    <source>
        <dbReference type="Proteomes" id="UP000276588"/>
    </source>
</evidence>
<dbReference type="InterPro" id="IPR037997">
    <property type="entry name" value="Dgk1-like"/>
</dbReference>
<dbReference type="RefSeq" id="WP_120103632.1">
    <property type="nucleotide sequence ID" value="NZ_QKNY01000018.1"/>
</dbReference>